<protein>
    <submittedName>
        <fullName evidence="2">Uncharacterized protein</fullName>
    </submittedName>
</protein>
<dbReference type="PANTHER" id="PTHR38489:SF1">
    <property type="entry name" value="HISTONE CHAPERONE DOMAIN-CONTAINING PROTEIN"/>
    <property type="match status" value="1"/>
</dbReference>
<evidence type="ECO:0000313" key="3">
    <source>
        <dbReference type="Proteomes" id="UP001345691"/>
    </source>
</evidence>
<proteinExistence type="predicted"/>
<feature type="compositionally biased region" description="Acidic residues" evidence="1">
    <location>
        <begin position="267"/>
        <end position="283"/>
    </location>
</feature>
<sequence>MRKIPIDGPGGSAPGAGSIQSPTYSVAVTDEMAKAAKAKFDQEVDAKRLFPKNQPTYEPGVIVGGSTGTTSLEVLPSLLRSRAMEENNSANMTDDLNHEEDHQAQIEGETLAPSSSSTSSSSSSGYSPPWRPRAHFELERQMMEEEGNDEDDDEDLDEASTDSEESDEETSEEGDSQDEATLPSILPSRLPTRFAAAGNSDLRSRLQSFLPQLQQANAELDNADVLVEKRIDQVSDDEEHYIEMNLGLGVLGERKRRADDEIRLESSDVEDDDDELEDEDDDATAMRDDVLAHLKGESVSKVKKRKIEDLG</sequence>
<feature type="region of interest" description="Disordered" evidence="1">
    <location>
        <begin position="81"/>
        <end position="190"/>
    </location>
</feature>
<dbReference type="PANTHER" id="PTHR38489">
    <property type="entry name" value="HISTONE CHAPERONE DOMAIN-CONTAINING PROTEIN"/>
    <property type="match status" value="1"/>
</dbReference>
<feature type="compositionally biased region" description="Acidic residues" evidence="1">
    <location>
        <begin position="144"/>
        <end position="178"/>
    </location>
</feature>
<feature type="compositionally biased region" description="Basic and acidic residues" evidence="1">
    <location>
        <begin position="134"/>
        <end position="143"/>
    </location>
</feature>
<feature type="compositionally biased region" description="Basic and acidic residues" evidence="1">
    <location>
        <begin position="95"/>
        <end position="104"/>
    </location>
</feature>
<gene>
    <name evidence="2" type="ORF">LTR69_003276</name>
</gene>
<name>A0ABR0JIQ8_9EURO</name>
<accession>A0ABR0JIQ8</accession>
<dbReference type="InterPro" id="IPR027921">
    <property type="entry name" value="NOPCHAP1"/>
</dbReference>
<feature type="compositionally biased region" description="Basic and acidic residues" evidence="1">
    <location>
        <begin position="257"/>
        <end position="266"/>
    </location>
</feature>
<dbReference type="Pfam" id="PF15370">
    <property type="entry name" value="NOPCHAP1"/>
    <property type="match status" value="1"/>
</dbReference>
<evidence type="ECO:0000256" key="1">
    <source>
        <dbReference type="SAM" id="MobiDB-lite"/>
    </source>
</evidence>
<keyword evidence="3" id="KW-1185">Reference proteome</keyword>
<dbReference type="Proteomes" id="UP001345691">
    <property type="component" value="Unassembled WGS sequence"/>
</dbReference>
<dbReference type="EMBL" id="JAVRRF010000005">
    <property type="protein sequence ID" value="KAK5065727.1"/>
    <property type="molecule type" value="Genomic_DNA"/>
</dbReference>
<evidence type="ECO:0000313" key="2">
    <source>
        <dbReference type="EMBL" id="KAK5065727.1"/>
    </source>
</evidence>
<feature type="region of interest" description="Disordered" evidence="1">
    <location>
        <begin position="257"/>
        <end position="291"/>
    </location>
</feature>
<organism evidence="2 3">
    <name type="scientific">Exophiala sideris</name>
    <dbReference type="NCBI Taxonomy" id="1016849"/>
    <lineage>
        <taxon>Eukaryota</taxon>
        <taxon>Fungi</taxon>
        <taxon>Dikarya</taxon>
        <taxon>Ascomycota</taxon>
        <taxon>Pezizomycotina</taxon>
        <taxon>Eurotiomycetes</taxon>
        <taxon>Chaetothyriomycetidae</taxon>
        <taxon>Chaetothyriales</taxon>
        <taxon>Herpotrichiellaceae</taxon>
        <taxon>Exophiala</taxon>
    </lineage>
</organism>
<feature type="region of interest" description="Disordered" evidence="1">
    <location>
        <begin position="1"/>
        <end position="21"/>
    </location>
</feature>
<comment type="caution">
    <text evidence="2">The sequence shown here is derived from an EMBL/GenBank/DDBJ whole genome shotgun (WGS) entry which is preliminary data.</text>
</comment>
<reference evidence="2 3" key="1">
    <citation type="submission" date="2023-08" db="EMBL/GenBank/DDBJ databases">
        <title>Black Yeasts Isolated from many extreme environments.</title>
        <authorList>
            <person name="Coleine C."/>
            <person name="Stajich J.E."/>
            <person name="Selbmann L."/>
        </authorList>
    </citation>
    <scope>NUCLEOTIDE SEQUENCE [LARGE SCALE GENOMIC DNA]</scope>
    <source>
        <strain evidence="2 3">CCFEE 6328</strain>
    </source>
</reference>
<feature type="compositionally biased region" description="Low complexity" evidence="1">
    <location>
        <begin position="114"/>
        <end position="124"/>
    </location>
</feature>